<dbReference type="RefSeq" id="YP_010752004.1">
    <property type="nucleotide sequence ID" value="NC_073375.1"/>
</dbReference>
<sequence length="183" mass="20505">MCDGCGNYHLTKASRGGNGPLPDGKFTVGSFESKAPNHPVFARTEPEEPIIPGDHETRLRFAREFLITNPEPTSEQMCEAIGGCTKDTLRKVMKDLGYRNTRGRHARWVKNEPADERTPLDLEYDNDAPEKPTRWHGGRDIPWREARLVEGLDRLRHIALGDLIDTYAAAGLRLVLSLEDADA</sequence>
<gene>
    <name evidence="1" type="primary">68</name>
    <name evidence="1" type="ORF">PBI_JAYDEN_68</name>
</gene>
<evidence type="ECO:0000313" key="2">
    <source>
        <dbReference type="Proteomes" id="UP000422411"/>
    </source>
</evidence>
<name>A0A649VRY8_9CAUD</name>
<dbReference type="EMBL" id="MN586042">
    <property type="protein sequence ID" value="QGJ95287.1"/>
    <property type="molecule type" value="Genomic_DNA"/>
</dbReference>
<proteinExistence type="predicted"/>
<evidence type="ECO:0000313" key="1">
    <source>
        <dbReference type="EMBL" id="QGJ95287.1"/>
    </source>
</evidence>
<accession>A0A649VRY8</accession>
<keyword evidence="2" id="KW-1185">Reference proteome</keyword>
<organism evidence="1 2">
    <name type="scientific">Microbacterium phage Jayden</name>
    <dbReference type="NCBI Taxonomy" id="2656550"/>
    <lineage>
        <taxon>Viruses</taxon>
        <taxon>Duplodnaviria</taxon>
        <taxon>Heunggongvirae</taxon>
        <taxon>Uroviricota</taxon>
        <taxon>Caudoviricetes</taxon>
        <taxon>Hodgkinviridae</taxon>
        <taxon>Metamorphoovirus</taxon>
        <taxon>Metamorphoovirus jayden</taxon>
    </lineage>
</organism>
<reference evidence="1 2" key="1">
    <citation type="submission" date="2019-10" db="EMBL/GenBank/DDBJ databases">
        <authorList>
            <person name="Zack K.M."/>
            <person name="Garlena R.A."/>
            <person name="Russell D.A."/>
            <person name="Pope W.H."/>
            <person name="Jacobs-Sera D."/>
            <person name="Hatfull G.F."/>
        </authorList>
    </citation>
    <scope>NUCLEOTIDE SEQUENCE [LARGE SCALE GENOMIC DNA]</scope>
</reference>
<dbReference type="GeneID" id="80005678"/>
<dbReference type="KEGG" id="vg:80005678"/>
<dbReference type="Proteomes" id="UP000422411">
    <property type="component" value="Segment"/>
</dbReference>
<protein>
    <submittedName>
        <fullName evidence="1">DNA binding protein</fullName>
    </submittedName>
</protein>